<feature type="domain" description="HTH merR-type" evidence="4">
    <location>
        <begin position="12"/>
        <end position="81"/>
    </location>
</feature>
<dbReference type="Gene3D" id="3.40.50.280">
    <property type="entry name" value="Cobalamin-binding domain"/>
    <property type="match status" value="1"/>
</dbReference>
<dbReference type="InterPro" id="IPR036594">
    <property type="entry name" value="Meth_synthase_dom"/>
</dbReference>
<dbReference type="Pfam" id="PF02607">
    <property type="entry name" value="B12-binding_2"/>
    <property type="match status" value="1"/>
</dbReference>
<proteinExistence type="predicted"/>
<dbReference type="SMART" id="SM00422">
    <property type="entry name" value="HTH_MERR"/>
    <property type="match status" value="1"/>
</dbReference>
<dbReference type="InterPro" id="IPR000551">
    <property type="entry name" value="MerR-type_HTH_dom"/>
</dbReference>
<dbReference type="Pfam" id="PF13411">
    <property type="entry name" value="MerR_1"/>
    <property type="match status" value="1"/>
</dbReference>
<dbReference type="InterPro" id="IPR003759">
    <property type="entry name" value="Cbl-bd_cap"/>
</dbReference>
<keyword evidence="1" id="KW-0805">Transcription regulation</keyword>
<dbReference type="SUPFAM" id="SSF46955">
    <property type="entry name" value="Putative DNA-binding domain"/>
    <property type="match status" value="1"/>
</dbReference>
<dbReference type="EMBL" id="JBHSWB010000001">
    <property type="protein sequence ID" value="MFC6659807.1"/>
    <property type="molecule type" value="Genomic_DNA"/>
</dbReference>
<dbReference type="CDD" id="cd01104">
    <property type="entry name" value="HTH_MlrA-CarA"/>
    <property type="match status" value="1"/>
</dbReference>
<dbReference type="RefSeq" id="WP_224603628.1">
    <property type="nucleotide sequence ID" value="NZ_JAIQXV010000001.1"/>
</dbReference>
<evidence type="ECO:0000313" key="7">
    <source>
        <dbReference type="Proteomes" id="UP001596317"/>
    </source>
</evidence>
<keyword evidence="3" id="KW-0804">Transcription</keyword>
<organism evidence="6 7">
    <name type="scientific">Deinococcus multiflagellatus</name>
    <dbReference type="NCBI Taxonomy" id="1656887"/>
    <lineage>
        <taxon>Bacteria</taxon>
        <taxon>Thermotogati</taxon>
        <taxon>Deinococcota</taxon>
        <taxon>Deinococci</taxon>
        <taxon>Deinococcales</taxon>
        <taxon>Deinococcaceae</taxon>
        <taxon>Deinococcus</taxon>
    </lineage>
</organism>
<dbReference type="PANTHER" id="PTHR30204">
    <property type="entry name" value="REDOX-CYCLING DRUG-SENSING TRANSCRIPTIONAL ACTIVATOR SOXR"/>
    <property type="match status" value="1"/>
</dbReference>
<sequence length="318" mass="33599">MSTPAGWSQTAMFTASEVEAQTGVPATTLRQWERRYGFPHPERNASGYRLYSPQDVAAIQRMQAHLNAGVPASRAAELTCAELTPEPAPPPDGRLGRTPAEWSALLTQALLASDMDEAAALLGQIHAQLPVEDVLTGVISPTLVEIGQRWERGEITVAHEHQASAFVRARLSHLMDLAGVQEGFGPLAVAACAPGESHELGLMMLTLALRRRGVRVAYLGANVPLGDLAVFARQRRARAVLLALNGPWALEATRAHLHDLDGLGAPLFLGGALLNARPELAAELGGLYAGPDAPHAAQAIAAHLHRTALGSGAPQGET</sequence>
<dbReference type="Proteomes" id="UP001596317">
    <property type="component" value="Unassembled WGS sequence"/>
</dbReference>
<evidence type="ECO:0000313" key="6">
    <source>
        <dbReference type="EMBL" id="MFC6659807.1"/>
    </source>
</evidence>
<evidence type="ECO:0000256" key="1">
    <source>
        <dbReference type="ARBA" id="ARBA00023015"/>
    </source>
</evidence>
<dbReference type="PROSITE" id="PS50937">
    <property type="entry name" value="HTH_MERR_2"/>
    <property type="match status" value="1"/>
</dbReference>
<dbReference type="CDD" id="cd02065">
    <property type="entry name" value="B12-binding_like"/>
    <property type="match status" value="1"/>
</dbReference>
<dbReference type="InterPro" id="IPR036724">
    <property type="entry name" value="Cobalamin-bd_sf"/>
</dbReference>
<dbReference type="InterPro" id="IPR009061">
    <property type="entry name" value="DNA-bd_dom_put_sf"/>
</dbReference>
<comment type="caution">
    <text evidence="6">The sequence shown here is derived from an EMBL/GenBank/DDBJ whole genome shotgun (WGS) entry which is preliminary data.</text>
</comment>
<reference evidence="7" key="1">
    <citation type="journal article" date="2019" name="Int. J. Syst. Evol. Microbiol.">
        <title>The Global Catalogue of Microorganisms (GCM) 10K type strain sequencing project: providing services to taxonomists for standard genome sequencing and annotation.</title>
        <authorList>
            <consortium name="The Broad Institute Genomics Platform"/>
            <consortium name="The Broad Institute Genome Sequencing Center for Infectious Disease"/>
            <person name="Wu L."/>
            <person name="Ma J."/>
        </authorList>
    </citation>
    <scope>NUCLEOTIDE SEQUENCE [LARGE SCALE GENOMIC DNA]</scope>
    <source>
        <strain evidence="7">CCUG 63830</strain>
    </source>
</reference>
<evidence type="ECO:0000259" key="4">
    <source>
        <dbReference type="PROSITE" id="PS50937"/>
    </source>
</evidence>
<name>A0ABW1ZHH4_9DEIO</name>
<dbReference type="PROSITE" id="PS51332">
    <property type="entry name" value="B12_BINDING"/>
    <property type="match status" value="1"/>
</dbReference>
<gene>
    <name evidence="6" type="ORF">ACFP90_05090</name>
</gene>
<dbReference type="SUPFAM" id="SSF52242">
    <property type="entry name" value="Cobalamin (vitamin B12)-binding domain"/>
    <property type="match status" value="1"/>
</dbReference>
<feature type="domain" description="B12-binding" evidence="5">
    <location>
        <begin position="185"/>
        <end position="315"/>
    </location>
</feature>
<keyword evidence="7" id="KW-1185">Reference proteome</keyword>
<dbReference type="InterPro" id="IPR006158">
    <property type="entry name" value="Cobalamin-bd"/>
</dbReference>
<dbReference type="Gene3D" id="1.10.1660.10">
    <property type="match status" value="1"/>
</dbReference>
<dbReference type="Gene3D" id="1.10.1240.10">
    <property type="entry name" value="Methionine synthase domain"/>
    <property type="match status" value="1"/>
</dbReference>
<dbReference type="Pfam" id="PF02310">
    <property type="entry name" value="B12-binding"/>
    <property type="match status" value="1"/>
</dbReference>
<dbReference type="InterPro" id="IPR047057">
    <property type="entry name" value="MerR_fam"/>
</dbReference>
<accession>A0ABW1ZHH4</accession>
<dbReference type="PANTHER" id="PTHR30204:SF67">
    <property type="entry name" value="HTH-TYPE TRANSCRIPTIONAL REGULATOR MLRA-RELATED"/>
    <property type="match status" value="1"/>
</dbReference>
<keyword evidence="2" id="KW-0238">DNA-binding</keyword>
<evidence type="ECO:0000259" key="5">
    <source>
        <dbReference type="PROSITE" id="PS51332"/>
    </source>
</evidence>
<evidence type="ECO:0000256" key="3">
    <source>
        <dbReference type="ARBA" id="ARBA00023163"/>
    </source>
</evidence>
<evidence type="ECO:0000256" key="2">
    <source>
        <dbReference type="ARBA" id="ARBA00023125"/>
    </source>
</evidence>
<protein>
    <submittedName>
        <fullName evidence="6">B12-binding domain-containing protein</fullName>
    </submittedName>
</protein>